<evidence type="ECO:0000256" key="1">
    <source>
        <dbReference type="ARBA" id="ARBA00004141"/>
    </source>
</evidence>
<comment type="catalytic activity">
    <reaction evidence="5">
        <text>L-alpha-aminoacyl-L-histidine(out) = L-alpha-aminoacyl-L-histidine(in)</text>
        <dbReference type="Rhea" id="RHEA:79375"/>
        <dbReference type="ChEBI" id="CHEBI:229967"/>
    </reaction>
</comment>
<evidence type="ECO:0000256" key="6">
    <source>
        <dbReference type="ARBA" id="ARBA00044891"/>
    </source>
</evidence>
<accession>A0A8H7R6N0</accession>
<name>A0A8H7R6N0_9FUNG</name>
<comment type="catalytic activity">
    <reaction evidence="6">
        <text>L-lysyl-L-alpha-amino acid(out) = L-lysyl-L-alpha-amino acid(in)</text>
        <dbReference type="Rhea" id="RHEA:79387"/>
        <dbReference type="ChEBI" id="CHEBI:229965"/>
    </reaction>
</comment>
<feature type="transmembrane region" description="Helical" evidence="19">
    <location>
        <begin position="123"/>
        <end position="143"/>
    </location>
</feature>
<evidence type="ECO:0000256" key="18">
    <source>
        <dbReference type="ARBA" id="ARBA00046376"/>
    </source>
</evidence>
<feature type="transmembrane region" description="Helical" evidence="19">
    <location>
        <begin position="150"/>
        <end position="169"/>
    </location>
</feature>
<evidence type="ECO:0000256" key="8">
    <source>
        <dbReference type="ARBA" id="ARBA00044898"/>
    </source>
</evidence>
<comment type="catalytic activity">
    <reaction evidence="13">
        <text>L-alanyl-L-lysine(out) = L-alanyl-L-lysine(in)</text>
        <dbReference type="Rhea" id="RHEA:79415"/>
        <dbReference type="ChEBI" id="CHEBI:192470"/>
    </reaction>
</comment>
<evidence type="ECO:0000256" key="7">
    <source>
        <dbReference type="ARBA" id="ARBA00044893"/>
    </source>
</evidence>
<keyword evidence="19" id="KW-0812">Transmembrane</keyword>
<proteinExistence type="predicted"/>
<evidence type="ECO:0000256" key="9">
    <source>
        <dbReference type="ARBA" id="ARBA00044899"/>
    </source>
</evidence>
<feature type="domain" description="Major facilitator superfamily (MFS) profile" evidence="20">
    <location>
        <begin position="85"/>
        <end position="491"/>
    </location>
</feature>
<comment type="catalytic activity">
    <reaction evidence="9">
        <text>L-arginyl-L-alpha-amino acid(out) = L-arginyl-L-alpha-amino acid(in)</text>
        <dbReference type="Rhea" id="RHEA:79371"/>
        <dbReference type="ChEBI" id="CHEBI:84315"/>
    </reaction>
</comment>
<dbReference type="InterPro" id="IPR036259">
    <property type="entry name" value="MFS_trans_sf"/>
</dbReference>
<keyword evidence="19" id="KW-1133">Transmembrane helix</keyword>
<dbReference type="EMBL" id="JAEPRD010000037">
    <property type="protein sequence ID" value="KAG2205436.1"/>
    <property type="molecule type" value="Genomic_DNA"/>
</dbReference>
<keyword evidence="19" id="KW-0472">Membrane</keyword>
<evidence type="ECO:0000256" key="15">
    <source>
        <dbReference type="ARBA" id="ARBA00044985"/>
    </source>
</evidence>
<feature type="transmembrane region" description="Helical" evidence="19">
    <location>
        <begin position="208"/>
        <end position="231"/>
    </location>
</feature>
<dbReference type="Gene3D" id="1.20.1250.20">
    <property type="entry name" value="MFS general substrate transporter like domains"/>
    <property type="match status" value="1"/>
</dbReference>
<dbReference type="InterPro" id="IPR052187">
    <property type="entry name" value="MFSD1"/>
</dbReference>
<feature type="transmembrane region" description="Helical" evidence="19">
    <location>
        <begin position="376"/>
        <end position="398"/>
    </location>
</feature>
<comment type="catalytic activity">
    <reaction evidence="10">
        <text>L-lysyl-L-lysine(out) = L-lysyl-L-lysine(in)</text>
        <dbReference type="Rhea" id="RHEA:79403"/>
        <dbReference type="ChEBI" id="CHEBI:229956"/>
    </reaction>
</comment>
<gene>
    <name evidence="21" type="ORF">INT47_007221</name>
</gene>
<feature type="transmembrane region" description="Helical" evidence="19">
    <location>
        <begin position="404"/>
        <end position="426"/>
    </location>
</feature>
<dbReference type="Proteomes" id="UP000603453">
    <property type="component" value="Unassembled WGS sequence"/>
</dbReference>
<evidence type="ECO:0000256" key="11">
    <source>
        <dbReference type="ARBA" id="ARBA00044903"/>
    </source>
</evidence>
<evidence type="ECO:0000256" key="4">
    <source>
        <dbReference type="ARBA" id="ARBA00044881"/>
    </source>
</evidence>
<dbReference type="PANTHER" id="PTHR23512">
    <property type="entry name" value="MAJOR FACILITATOR SUPERFAMILY DOMAIN-CONTAINING PROTEIN 1"/>
    <property type="match status" value="1"/>
</dbReference>
<comment type="catalytic activity">
    <reaction evidence="12">
        <text>L-histidyl-L-alpha-amino acid(out) = L-histidyl-L-alpha-amino acid(in)</text>
        <dbReference type="Rhea" id="RHEA:79379"/>
        <dbReference type="ChEBI" id="CHEBI:229964"/>
    </reaction>
</comment>
<keyword evidence="22" id="KW-1185">Reference proteome</keyword>
<dbReference type="GO" id="GO:0022857">
    <property type="term" value="F:transmembrane transporter activity"/>
    <property type="evidence" value="ECO:0007669"/>
    <property type="project" value="InterPro"/>
</dbReference>
<feature type="transmembrane region" description="Helical" evidence="19">
    <location>
        <begin position="537"/>
        <end position="559"/>
    </location>
</feature>
<dbReference type="InterPro" id="IPR011701">
    <property type="entry name" value="MFS"/>
</dbReference>
<comment type="catalytic activity">
    <reaction evidence="8">
        <text>L-aspartyl-L-lysine(out) = L-aspartyl-L-lysine(in)</text>
        <dbReference type="Rhea" id="RHEA:79411"/>
        <dbReference type="ChEBI" id="CHEBI:229953"/>
    </reaction>
</comment>
<comment type="subcellular location">
    <subcellularLocation>
        <location evidence="1">Membrane</location>
        <topology evidence="1">Multi-pass membrane protein</topology>
    </subcellularLocation>
</comment>
<evidence type="ECO:0000256" key="3">
    <source>
        <dbReference type="ARBA" id="ARBA00044878"/>
    </source>
</evidence>
<dbReference type="PROSITE" id="PS50850">
    <property type="entry name" value="MFS"/>
    <property type="match status" value="1"/>
</dbReference>
<comment type="catalytic activity">
    <reaction evidence="2">
        <text>L-lysyl-L-alanine(out) = L-lysyl-L-alanine(in)</text>
        <dbReference type="Rhea" id="RHEA:79399"/>
        <dbReference type="ChEBI" id="CHEBI:229954"/>
    </reaction>
</comment>
<evidence type="ECO:0000256" key="5">
    <source>
        <dbReference type="ARBA" id="ARBA00044884"/>
    </source>
</evidence>
<evidence type="ECO:0000256" key="16">
    <source>
        <dbReference type="ARBA" id="ARBA00045018"/>
    </source>
</evidence>
<comment type="catalytic activity">
    <reaction evidence="4">
        <text>L-alpha-aminoacyl-L-arginine(out) = L-alpha-aminoacyl-L-arginine(in)</text>
        <dbReference type="Rhea" id="RHEA:79367"/>
        <dbReference type="ChEBI" id="CHEBI:229968"/>
    </reaction>
</comment>
<evidence type="ECO:0000256" key="12">
    <source>
        <dbReference type="ARBA" id="ARBA00044912"/>
    </source>
</evidence>
<dbReference type="SUPFAM" id="SSF103473">
    <property type="entry name" value="MFS general substrate transporter"/>
    <property type="match status" value="1"/>
</dbReference>
<dbReference type="OrthoDB" id="424834at2759"/>
<reference evidence="21" key="1">
    <citation type="submission" date="2020-12" db="EMBL/GenBank/DDBJ databases">
        <title>Metabolic potential, ecology and presence of endohyphal bacteria is reflected in genomic diversity of Mucoromycotina.</title>
        <authorList>
            <person name="Muszewska A."/>
            <person name="Okrasinska A."/>
            <person name="Steczkiewicz K."/>
            <person name="Drgas O."/>
            <person name="Orlowska M."/>
            <person name="Perlinska-Lenart U."/>
            <person name="Aleksandrzak-Piekarczyk T."/>
            <person name="Szatraj K."/>
            <person name="Zielenkiewicz U."/>
            <person name="Pilsyk S."/>
            <person name="Malc E."/>
            <person name="Mieczkowski P."/>
            <person name="Kruszewska J.S."/>
            <person name="Biernat P."/>
            <person name="Pawlowska J."/>
        </authorList>
    </citation>
    <scope>NUCLEOTIDE SEQUENCE</scope>
    <source>
        <strain evidence="21">WA0000017839</strain>
    </source>
</reference>
<comment type="catalytic activity">
    <reaction evidence="7">
        <text>L-alpha-aminoacyl-L-lysine(out) = L-alpha-aminoacyl-L-lysine(in)</text>
        <dbReference type="Rhea" id="RHEA:79383"/>
        <dbReference type="ChEBI" id="CHEBI:229966"/>
    </reaction>
</comment>
<organism evidence="21 22">
    <name type="scientific">Mucor saturninus</name>
    <dbReference type="NCBI Taxonomy" id="64648"/>
    <lineage>
        <taxon>Eukaryota</taxon>
        <taxon>Fungi</taxon>
        <taxon>Fungi incertae sedis</taxon>
        <taxon>Mucoromycota</taxon>
        <taxon>Mucoromycotina</taxon>
        <taxon>Mucoromycetes</taxon>
        <taxon>Mucorales</taxon>
        <taxon>Mucorineae</taxon>
        <taxon>Mucoraceae</taxon>
        <taxon>Mucor</taxon>
    </lineage>
</organism>
<comment type="catalytic activity">
    <reaction evidence="11">
        <text>L-arginyl-glycine(out) = L-arginyl-glycine(in)</text>
        <dbReference type="Rhea" id="RHEA:79391"/>
        <dbReference type="ChEBI" id="CHEBI:229955"/>
    </reaction>
</comment>
<feature type="transmembrane region" description="Helical" evidence="19">
    <location>
        <begin position="309"/>
        <end position="327"/>
    </location>
</feature>
<feature type="transmembrane region" description="Helical" evidence="19">
    <location>
        <begin position="243"/>
        <end position="265"/>
    </location>
</feature>
<comment type="catalytic activity">
    <reaction evidence="14">
        <text>L-lysyl-glycine(out) = L-lysyl-glycine(in)</text>
        <dbReference type="Rhea" id="RHEA:79407"/>
        <dbReference type="ChEBI" id="CHEBI:191202"/>
    </reaction>
</comment>
<dbReference type="Pfam" id="PF07690">
    <property type="entry name" value="MFS_1"/>
    <property type="match status" value="1"/>
</dbReference>
<comment type="caution">
    <text evidence="21">The sequence shown here is derived from an EMBL/GenBank/DDBJ whole genome shotgun (WGS) entry which is preliminary data.</text>
</comment>
<evidence type="ECO:0000259" key="20">
    <source>
        <dbReference type="PROSITE" id="PS50850"/>
    </source>
</evidence>
<evidence type="ECO:0000313" key="22">
    <source>
        <dbReference type="Proteomes" id="UP000603453"/>
    </source>
</evidence>
<feature type="transmembrane region" description="Helical" evidence="19">
    <location>
        <begin position="83"/>
        <end position="103"/>
    </location>
</feature>
<evidence type="ECO:0000256" key="10">
    <source>
        <dbReference type="ARBA" id="ARBA00044900"/>
    </source>
</evidence>
<evidence type="ECO:0000256" key="2">
    <source>
        <dbReference type="ARBA" id="ARBA00044876"/>
    </source>
</evidence>
<dbReference type="GO" id="GO:0016020">
    <property type="term" value="C:membrane"/>
    <property type="evidence" value="ECO:0007669"/>
    <property type="project" value="UniProtKB-SubCell"/>
</dbReference>
<feature type="transmembrane region" description="Helical" evidence="19">
    <location>
        <begin position="468"/>
        <end position="488"/>
    </location>
</feature>
<dbReference type="AlphaFoldDB" id="A0A8H7R6N0"/>
<evidence type="ECO:0000313" key="21">
    <source>
        <dbReference type="EMBL" id="KAG2205436.1"/>
    </source>
</evidence>
<evidence type="ECO:0000256" key="19">
    <source>
        <dbReference type="SAM" id="Phobius"/>
    </source>
</evidence>
<feature type="transmembrane region" description="Helical" evidence="19">
    <location>
        <begin position="175"/>
        <end position="196"/>
    </location>
</feature>
<comment type="subunit">
    <text evidence="18">Homodimer. Interacts with lysosomal protein GLMP (via lumenal domain); the interaction starts while both proteins are still in the endoplasmic reticulum and is required for stabilization of MFSD1 in lysosomes but has no direct effect on its targeting to lysosomes or transporter activity.</text>
</comment>
<evidence type="ECO:0000256" key="17">
    <source>
        <dbReference type="ARBA" id="ARBA00045709"/>
    </source>
</evidence>
<evidence type="ECO:0000256" key="14">
    <source>
        <dbReference type="ARBA" id="ARBA00044924"/>
    </source>
</evidence>
<protein>
    <recommendedName>
        <fullName evidence="15">Lysosomal dipeptide transporter MFSD1</fullName>
    </recommendedName>
    <alternativeName>
        <fullName evidence="16">Major facilitator superfamily domain-containing protein 1</fullName>
    </alternativeName>
</protein>
<sequence length="565" mass="61903">MKSTLYIFSSDVLNITKLFINTAKLVIYVDEEPYIKDDSSYISKNYPQIENEKVDSSSTVEDQLTAQEAGDAALANAPWQYKLIALVTALLFPLGSHFSTSAISAMKGSIKSNLNINNTQYGVLSSSVSIINTIFPIAGGVFIDMFGSVWGTLAINLVVIIGSLLTAIAAKYNSYGLMVAGRVIFGIGSGLIVTMQESILSKWFRTQNLSIAIGLQLSVSRLATFLGTLVANPIAVRTGDWVWSLWLSFIICCFSILMNLVYALIVRHLRRPVDPITGKAAAVLTKGDLSKIKARKAFHWKSLLKFPTIYWHILLIEFIFAAVWSSFQTISTEFVTLHFGVANKVLAGYTASASQSIPIVATPVLGVIMDMFGLRIAILLLSAVFLIISTALLGWTYVNATVGMVFYSISLAFGPIGMITSIGMILPSDYIGTGLGLYKASNNIGTTILDIIVGVVQDHTAGQAYTGVMILFLTLACIGFVLIAMLWGSQYYFYDDLLETGRKTRIVRMEERNSREIALNKQGLDSYNDTKIRRLNYVYVGLFIICLLVAWVLFFVYAASGKIAA</sequence>
<comment type="catalytic activity">
    <reaction evidence="3">
        <text>L-histidyl-glycine(out) = L-histidyl-glycine(in)</text>
        <dbReference type="Rhea" id="RHEA:79395"/>
        <dbReference type="ChEBI" id="CHEBI:229957"/>
    </reaction>
</comment>
<evidence type="ECO:0000256" key="13">
    <source>
        <dbReference type="ARBA" id="ARBA00044919"/>
    </source>
</evidence>
<dbReference type="PANTHER" id="PTHR23512:SF12">
    <property type="entry name" value="TRANSPORTER, PUTATIVE (AFU_ORTHOLOGUE AFUA_4G00260)-RELATED"/>
    <property type="match status" value="1"/>
</dbReference>
<comment type="function">
    <text evidence="17">Lysosomal dipeptide uniporter that selectively exports lysine, arginine or histidine-containing dipeptides with a net positive charge from the lysosome lumen into the cytosol. Could play a role in a specific type of protein O-glycosylation indirectly regulating macrophages migration and tissue invasion. Also essential for liver homeostasis.</text>
</comment>
<dbReference type="InterPro" id="IPR020846">
    <property type="entry name" value="MFS_dom"/>
</dbReference>